<keyword evidence="8" id="KW-0547">Nucleotide-binding</keyword>
<dbReference type="CDD" id="cd00082">
    <property type="entry name" value="HisKA"/>
    <property type="match status" value="1"/>
</dbReference>
<keyword evidence="20" id="KW-1185">Reference proteome</keyword>
<evidence type="ECO:0000256" key="16">
    <source>
        <dbReference type="SAM" id="Coils"/>
    </source>
</evidence>
<dbReference type="Pfam" id="PF00072">
    <property type="entry name" value="Response_reg"/>
    <property type="match status" value="2"/>
</dbReference>
<keyword evidence="4" id="KW-1003">Cell membrane</keyword>
<dbReference type="SUPFAM" id="SSF52172">
    <property type="entry name" value="CheY-like"/>
    <property type="match status" value="2"/>
</dbReference>
<evidence type="ECO:0000256" key="2">
    <source>
        <dbReference type="ARBA" id="ARBA00004651"/>
    </source>
</evidence>
<dbReference type="SMART" id="SM00388">
    <property type="entry name" value="HisKA"/>
    <property type="match status" value="1"/>
</dbReference>
<dbReference type="Gene3D" id="3.40.50.2300">
    <property type="match status" value="2"/>
</dbReference>
<evidence type="ECO:0000256" key="13">
    <source>
        <dbReference type="ARBA" id="ARBA00023012"/>
    </source>
</evidence>
<evidence type="ECO:0000256" key="10">
    <source>
        <dbReference type="ARBA" id="ARBA00022801"/>
    </source>
</evidence>
<evidence type="ECO:0000256" key="7">
    <source>
        <dbReference type="ARBA" id="ARBA00022692"/>
    </source>
</evidence>
<dbReference type="AlphaFoldDB" id="A0A3R9FP12"/>
<feature type="modified residue" description="4-aspartylphosphate" evidence="15">
    <location>
        <position position="829"/>
    </location>
</feature>
<dbReference type="SUPFAM" id="SSF55874">
    <property type="entry name" value="ATPase domain of HSP90 chaperone/DNA topoisomerase II/histidine kinase"/>
    <property type="match status" value="1"/>
</dbReference>
<reference evidence="19 20" key="1">
    <citation type="submission" date="2018-12" db="EMBL/GenBank/DDBJ databases">
        <title>Genomic taxonomy of the Vibrionaceae family.</title>
        <authorList>
            <person name="Gomez-Gil B."/>
            <person name="Enciso-Ibarra K."/>
        </authorList>
    </citation>
    <scope>NUCLEOTIDE SEQUENCE [LARGE SCALE GENOMIC DNA]</scope>
    <source>
        <strain evidence="19 20">CAIM 594</strain>
    </source>
</reference>
<evidence type="ECO:0000256" key="8">
    <source>
        <dbReference type="ARBA" id="ARBA00022741"/>
    </source>
</evidence>
<dbReference type="InterPro" id="IPR011006">
    <property type="entry name" value="CheY-like_superfamily"/>
</dbReference>
<dbReference type="Proteomes" id="UP000269041">
    <property type="component" value="Unassembled WGS sequence"/>
</dbReference>
<evidence type="ECO:0000256" key="14">
    <source>
        <dbReference type="ARBA" id="ARBA00023136"/>
    </source>
</evidence>
<dbReference type="InterPro" id="IPR005467">
    <property type="entry name" value="His_kinase_dom"/>
</dbReference>
<evidence type="ECO:0000313" key="20">
    <source>
        <dbReference type="Proteomes" id="UP000269041"/>
    </source>
</evidence>
<dbReference type="EMBL" id="RSFA01000008">
    <property type="protein sequence ID" value="RSD32488.1"/>
    <property type="molecule type" value="Genomic_DNA"/>
</dbReference>
<evidence type="ECO:0000256" key="15">
    <source>
        <dbReference type="PROSITE-ProRule" id="PRU00169"/>
    </source>
</evidence>
<keyword evidence="10" id="KW-0378">Hydrolase</keyword>
<dbReference type="PANTHER" id="PTHR45339:SF1">
    <property type="entry name" value="HYBRID SIGNAL TRANSDUCTION HISTIDINE KINASE J"/>
    <property type="match status" value="1"/>
</dbReference>
<dbReference type="SMART" id="SM00387">
    <property type="entry name" value="HATPase_c"/>
    <property type="match status" value="1"/>
</dbReference>
<dbReference type="GO" id="GO:0000155">
    <property type="term" value="F:phosphorelay sensor kinase activity"/>
    <property type="evidence" value="ECO:0007669"/>
    <property type="project" value="InterPro"/>
</dbReference>
<dbReference type="Pfam" id="PF17149">
    <property type="entry name" value="CHASE5"/>
    <property type="match status" value="1"/>
</dbReference>
<dbReference type="Gene3D" id="1.10.287.130">
    <property type="match status" value="1"/>
</dbReference>
<dbReference type="InterPro" id="IPR036097">
    <property type="entry name" value="HisK_dim/P_sf"/>
</dbReference>
<comment type="caution">
    <text evidence="19">The sequence shown here is derived from an EMBL/GenBank/DDBJ whole genome shotgun (WGS) entry which is preliminary data.</text>
</comment>
<evidence type="ECO:0000256" key="9">
    <source>
        <dbReference type="ARBA" id="ARBA00022777"/>
    </source>
</evidence>
<evidence type="ECO:0000256" key="3">
    <source>
        <dbReference type="ARBA" id="ARBA00012438"/>
    </source>
</evidence>
<dbReference type="InterPro" id="IPR003594">
    <property type="entry name" value="HATPase_dom"/>
</dbReference>
<feature type="domain" description="Response regulatory" evidence="18">
    <location>
        <begin position="779"/>
        <end position="899"/>
    </location>
</feature>
<comment type="subcellular location">
    <subcellularLocation>
        <location evidence="2">Cell membrane</location>
        <topology evidence="2">Multi-pass membrane protein</topology>
    </subcellularLocation>
</comment>
<feature type="domain" description="Response regulatory" evidence="18">
    <location>
        <begin position="624"/>
        <end position="744"/>
    </location>
</feature>
<feature type="domain" description="Histidine kinase" evidence="17">
    <location>
        <begin position="254"/>
        <end position="475"/>
    </location>
</feature>
<keyword evidence="13" id="KW-0902">Two-component regulatory system</keyword>
<dbReference type="Pfam" id="PF02518">
    <property type="entry name" value="HATPase_c"/>
    <property type="match status" value="1"/>
</dbReference>
<feature type="modified residue" description="4-aspartylphosphate" evidence="15">
    <location>
        <position position="673"/>
    </location>
</feature>
<keyword evidence="6" id="KW-0808">Transferase</keyword>
<dbReference type="GO" id="GO:0005524">
    <property type="term" value="F:ATP binding"/>
    <property type="evidence" value="ECO:0007669"/>
    <property type="project" value="UniProtKB-KW"/>
</dbReference>
<dbReference type="GO" id="GO:0016787">
    <property type="term" value="F:hydrolase activity"/>
    <property type="evidence" value="ECO:0007669"/>
    <property type="project" value="UniProtKB-KW"/>
</dbReference>
<keyword evidence="11" id="KW-0067">ATP-binding</keyword>
<keyword evidence="12" id="KW-1133">Transmembrane helix</keyword>
<dbReference type="OrthoDB" id="9810730at2"/>
<dbReference type="InterPro" id="IPR033414">
    <property type="entry name" value="Sensor_dom"/>
</dbReference>
<accession>A0A3R9FP12</accession>
<evidence type="ECO:0000256" key="4">
    <source>
        <dbReference type="ARBA" id="ARBA00022475"/>
    </source>
</evidence>
<dbReference type="FunFam" id="3.30.565.10:FF:000010">
    <property type="entry name" value="Sensor histidine kinase RcsC"/>
    <property type="match status" value="1"/>
</dbReference>
<dbReference type="PRINTS" id="PR00344">
    <property type="entry name" value="BCTRLSENSOR"/>
</dbReference>
<gene>
    <name evidence="19" type="ORF">EJA03_03250</name>
</gene>
<dbReference type="CDD" id="cd16922">
    <property type="entry name" value="HATPase_EvgS-ArcB-TorS-like"/>
    <property type="match status" value="1"/>
</dbReference>
<dbReference type="SUPFAM" id="SSF47384">
    <property type="entry name" value="Homodimeric domain of signal transducing histidine kinase"/>
    <property type="match status" value="1"/>
</dbReference>
<dbReference type="InterPro" id="IPR036890">
    <property type="entry name" value="HATPase_C_sf"/>
</dbReference>
<evidence type="ECO:0000256" key="11">
    <source>
        <dbReference type="ARBA" id="ARBA00022840"/>
    </source>
</evidence>
<dbReference type="PROSITE" id="PS50110">
    <property type="entry name" value="RESPONSE_REGULATORY"/>
    <property type="match status" value="2"/>
</dbReference>
<evidence type="ECO:0000256" key="12">
    <source>
        <dbReference type="ARBA" id="ARBA00022989"/>
    </source>
</evidence>
<keyword evidence="9 19" id="KW-0418">Kinase</keyword>
<dbReference type="InterPro" id="IPR003661">
    <property type="entry name" value="HisK_dim/P_dom"/>
</dbReference>
<dbReference type="Pfam" id="PF00512">
    <property type="entry name" value="HisKA"/>
    <property type="match status" value="1"/>
</dbReference>
<evidence type="ECO:0000259" key="18">
    <source>
        <dbReference type="PROSITE" id="PS50110"/>
    </source>
</evidence>
<feature type="coiled-coil region" evidence="16">
    <location>
        <begin position="220"/>
        <end position="247"/>
    </location>
</feature>
<dbReference type="EC" id="2.7.13.3" evidence="3"/>
<name>A0A3R9FP12_9VIBR</name>
<comment type="catalytic activity">
    <reaction evidence="1">
        <text>ATP + protein L-histidine = ADP + protein N-phospho-L-histidine.</text>
        <dbReference type="EC" id="2.7.13.3"/>
    </reaction>
</comment>
<keyword evidence="7" id="KW-0812">Transmembrane</keyword>
<evidence type="ECO:0000259" key="17">
    <source>
        <dbReference type="PROSITE" id="PS50109"/>
    </source>
</evidence>
<evidence type="ECO:0000256" key="1">
    <source>
        <dbReference type="ARBA" id="ARBA00000085"/>
    </source>
</evidence>
<dbReference type="InterPro" id="IPR001789">
    <property type="entry name" value="Sig_transdc_resp-reg_receiver"/>
</dbReference>
<evidence type="ECO:0000313" key="19">
    <source>
        <dbReference type="EMBL" id="RSD32488.1"/>
    </source>
</evidence>
<evidence type="ECO:0000256" key="5">
    <source>
        <dbReference type="ARBA" id="ARBA00022553"/>
    </source>
</evidence>
<dbReference type="SMART" id="SM00448">
    <property type="entry name" value="REC"/>
    <property type="match status" value="2"/>
</dbReference>
<dbReference type="PANTHER" id="PTHR45339">
    <property type="entry name" value="HYBRID SIGNAL TRANSDUCTION HISTIDINE KINASE J"/>
    <property type="match status" value="1"/>
</dbReference>
<protein>
    <recommendedName>
        <fullName evidence="3">histidine kinase</fullName>
        <ecNumber evidence="3">2.7.13.3</ecNumber>
    </recommendedName>
</protein>
<keyword evidence="5 15" id="KW-0597">Phosphoprotein</keyword>
<keyword evidence="14" id="KW-0472">Membrane</keyword>
<dbReference type="CDD" id="cd17546">
    <property type="entry name" value="REC_hyHK_CKI1_RcsC-like"/>
    <property type="match status" value="2"/>
</dbReference>
<keyword evidence="16" id="KW-0175">Coiled coil</keyword>
<dbReference type="InterPro" id="IPR004358">
    <property type="entry name" value="Sig_transdc_His_kin-like_C"/>
</dbReference>
<dbReference type="Gene3D" id="3.30.565.10">
    <property type="entry name" value="Histidine kinase-like ATPase, C-terminal domain"/>
    <property type="match status" value="1"/>
</dbReference>
<proteinExistence type="predicted"/>
<dbReference type="GO" id="GO:0005886">
    <property type="term" value="C:plasma membrane"/>
    <property type="evidence" value="ECO:0007669"/>
    <property type="project" value="UniProtKB-SubCell"/>
</dbReference>
<evidence type="ECO:0000256" key="6">
    <source>
        <dbReference type="ARBA" id="ARBA00022679"/>
    </source>
</evidence>
<dbReference type="PROSITE" id="PS50109">
    <property type="entry name" value="HIS_KIN"/>
    <property type="match status" value="1"/>
</dbReference>
<dbReference type="FunFam" id="1.10.287.130:FF:000003">
    <property type="entry name" value="Histidine kinase"/>
    <property type="match status" value="1"/>
</dbReference>
<sequence>MKNKRRYLSINKKLLFAVTLISIFLALTTTSYNLYYRLQLDIDHITKTLSNIKNSQLSSITGSLWVEDRVLLESQIEGLLTLPGVDYANIWNDRESVIEKGERLSEGAITQIWPLEYQLGGKNYVLGNLIIQSDLTRTYASLWSQFVHILSAESVRIMLLLTSVLFFTWFFVIKRINLMEKIVSSSKNNQSLNKIFLPSSWFNDEITHLADKFNQSGDIIEAHYSQLNQAREDAERAKDEAIRASKAKSSFLANMSHEIRTPLNGVIGISEVLSDTSLTATQRDYVDTIETSSHLLLNLINDILDFSKIESGMLVISPNSTNVRESIYDIVSIVSPRAQEKEIDLRVTVSSGLPYCLMIDDHRLRQVIMNFMSNAVKFTEKGSVHLSIITRDVTAENAIVEFSVHDSGIGIDEQQQNKIFEPFKQEDDSTTRQFGGTGLGLAISTQLVELMGGKIQLESEKNQGSRFFFQLSLPIAQMDYNSKHTSRLSPLCLVCDDKVMEEQLCESLNFYHAPVYQSITSLDYLPKWVHEKDNVIVIYVETSPNTAVKRESLFRHLKALNIHVCLMKHLRSQQYDFGENVSAIITQPLLGQRLVKVIERLEQDLEQSSTQELQRIRDDIITKKILVVDDNEVNRKIATIHVEKAGFSFDLAENGQQAVEMFKKHHYALILMDCMMPVMDGFEATEKIRQIEHEENRAKRIPIIALTASVVDEDIQKCFKVGMDDYVAKPFKAEVLRGKLTIFVSQDSVETLSLPTASESQKVSVNLEPNDTVSNCIGRILLVEDNNVNQKVASLMLSKAGYQFEIAENGQVALDKYEQDSSFDIILMDCMMPVMDGFEATQKIREYEHCLGLAKTPIIALTASVVDDDIRRCFDSGMDAYLPKPFRKETLLNEIESITS</sequence>
<organism evidence="19 20">
    <name type="scientific">Vibrio pectenicida</name>
    <dbReference type="NCBI Taxonomy" id="62763"/>
    <lineage>
        <taxon>Bacteria</taxon>
        <taxon>Pseudomonadati</taxon>
        <taxon>Pseudomonadota</taxon>
        <taxon>Gammaproteobacteria</taxon>
        <taxon>Vibrionales</taxon>
        <taxon>Vibrionaceae</taxon>
        <taxon>Vibrio</taxon>
    </lineage>
</organism>